<evidence type="ECO:0000256" key="6">
    <source>
        <dbReference type="PROSITE-ProRule" id="PRU10007"/>
    </source>
</evidence>
<dbReference type="InterPro" id="IPR016161">
    <property type="entry name" value="Ald_DH/histidinol_DH"/>
</dbReference>
<dbReference type="InterPro" id="IPR015590">
    <property type="entry name" value="Aldehyde_DH_dom"/>
</dbReference>
<dbReference type="PANTHER" id="PTHR43570:SF16">
    <property type="entry name" value="ALDEHYDE DEHYDROGENASE TYPE III, ISOFORM Q"/>
    <property type="match status" value="1"/>
</dbReference>
<evidence type="ECO:0000256" key="1">
    <source>
        <dbReference type="ARBA" id="ARBA00009986"/>
    </source>
</evidence>
<dbReference type="GO" id="GO:0004029">
    <property type="term" value="F:aldehyde dehydrogenase (NAD+) activity"/>
    <property type="evidence" value="ECO:0007669"/>
    <property type="project" value="TreeGrafter"/>
</dbReference>
<comment type="caution">
    <text evidence="9">The sequence shown here is derived from an EMBL/GenBank/DDBJ whole genome shotgun (WGS) entry which is preliminary data.</text>
</comment>
<sequence>MSVELGYTPLAQIPEIHSRLLSTFKSGITRPLAYRRKQLLQLARLVQENVTAIEDAELHDLGKPRQEVVMVELGTIVQACLYAAERLEEWNKPEKPTVEEWRSSWDTTVYKEPKGVALIISPWNYPIVLALDPLVGAIAAGCPVVLKPSEITPACSSVLINLVQKYLDPAAYVVVNGSVNETTALLNLRWDHIFFTGGTKIGKIVAAAAAKFVTPLTLELGGKSPVIVDPICDIELAAKRVLFGKIQNAGQLCVSPDYVLVPKSVAKEFKEALKKAYEQFWPSGNPLDTEYKWGKIVSVTHYKRITALLERTKGRVILGGRTEGDRRIAPTVIEGVGIDDSLMEEENFGPVLPILEVENVDEAIRLVGSRPTPLVIYLFTDSEDTKQKVFEGTRSGTICMNDTISQLSVYEMPFGGQGDSGYGAYLGKGTFDVFTHRRSFIHVPKEIEPHLAFRYPPYTADSYKVVLGSVNVKIPDA</sequence>
<dbReference type="Proteomes" id="UP001212997">
    <property type="component" value="Unassembled WGS sequence"/>
</dbReference>
<reference evidence="9" key="1">
    <citation type="submission" date="2022-07" db="EMBL/GenBank/DDBJ databases">
        <title>Genome Sequence of Physisporinus lineatus.</title>
        <authorList>
            <person name="Buettner E."/>
        </authorList>
    </citation>
    <scope>NUCLEOTIDE SEQUENCE</scope>
    <source>
        <strain evidence="9">VT162</strain>
    </source>
</reference>
<keyword evidence="2 4" id="KW-0560">Oxidoreductase</keyword>
<feature type="active site" evidence="5 6">
    <location>
        <position position="219"/>
    </location>
</feature>
<dbReference type="SUPFAM" id="SSF53720">
    <property type="entry name" value="ALDH-like"/>
    <property type="match status" value="1"/>
</dbReference>
<dbReference type="PIRSF" id="PIRSF036492">
    <property type="entry name" value="ALDH"/>
    <property type="match status" value="1"/>
</dbReference>
<dbReference type="GO" id="GO:0006081">
    <property type="term" value="P:aldehyde metabolic process"/>
    <property type="evidence" value="ECO:0007669"/>
    <property type="project" value="InterPro"/>
</dbReference>
<gene>
    <name evidence="9" type="ORF">NLI96_g8729</name>
</gene>
<evidence type="ECO:0000259" key="8">
    <source>
        <dbReference type="Pfam" id="PF00171"/>
    </source>
</evidence>
<dbReference type="InterPro" id="IPR016163">
    <property type="entry name" value="Ald_DH_C"/>
</dbReference>
<dbReference type="CDD" id="cd07135">
    <property type="entry name" value="ALDH_F14-YMR110C"/>
    <property type="match status" value="1"/>
</dbReference>
<evidence type="ECO:0000256" key="3">
    <source>
        <dbReference type="ARBA" id="ARBA00023027"/>
    </source>
</evidence>
<organism evidence="9 10">
    <name type="scientific">Meripilus lineatus</name>
    <dbReference type="NCBI Taxonomy" id="2056292"/>
    <lineage>
        <taxon>Eukaryota</taxon>
        <taxon>Fungi</taxon>
        <taxon>Dikarya</taxon>
        <taxon>Basidiomycota</taxon>
        <taxon>Agaricomycotina</taxon>
        <taxon>Agaricomycetes</taxon>
        <taxon>Polyporales</taxon>
        <taxon>Meripilaceae</taxon>
        <taxon>Meripilus</taxon>
    </lineage>
</organism>
<dbReference type="InterPro" id="IPR029510">
    <property type="entry name" value="Ald_DH_CS_GLU"/>
</dbReference>
<dbReference type="Gene3D" id="3.40.605.10">
    <property type="entry name" value="Aldehyde Dehydrogenase, Chain A, domain 1"/>
    <property type="match status" value="1"/>
</dbReference>
<evidence type="ECO:0000256" key="4">
    <source>
        <dbReference type="PIRNR" id="PIRNR036492"/>
    </source>
</evidence>
<dbReference type="AlphaFoldDB" id="A0AAD5V1F3"/>
<dbReference type="FunFam" id="3.40.605.10:FF:000004">
    <property type="entry name" value="Aldehyde dehydrogenase"/>
    <property type="match status" value="1"/>
</dbReference>
<feature type="domain" description="Aldehyde dehydrogenase" evidence="8">
    <location>
        <begin position="30"/>
        <end position="438"/>
    </location>
</feature>
<comment type="similarity">
    <text evidence="1 4 7">Belongs to the aldehyde dehydrogenase family.</text>
</comment>
<dbReference type="EMBL" id="JANAWD010000407">
    <property type="protein sequence ID" value="KAJ3479913.1"/>
    <property type="molecule type" value="Genomic_DNA"/>
</dbReference>
<evidence type="ECO:0000313" key="10">
    <source>
        <dbReference type="Proteomes" id="UP001212997"/>
    </source>
</evidence>
<evidence type="ECO:0000313" key="9">
    <source>
        <dbReference type="EMBL" id="KAJ3479913.1"/>
    </source>
</evidence>
<feature type="active site" evidence="5">
    <location>
        <position position="253"/>
    </location>
</feature>
<dbReference type="GO" id="GO:0005737">
    <property type="term" value="C:cytoplasm"/>
    <property type="evidence" value="ECO:0007669"/>
    <property type="project" value="TreeGrafter"/>
</dbReference>
<name>A0AAD5V1F3_9APHY</name>
<evidence type="ECO:0000256" key="5">
    <source>
        <dbReference type="PIRSR" id="PIRSR036492-1"/>
    </source>
</evidence>
<dbReference type="PROSITE" id="PS00687">
    <property type="entry name" value="ALDEHYDE_DEHYDR_GLU"/>
    <property type="match status" value="1"/>
</dbReference>
<accession>A0AAD5V1F3</accession>
<dbReference type="Pfam" id="PF00171">
    <property type="entry name" value="Aldedh"/>
    <property type="match status" value="1"/>
</dbReference>
<keyword evidence="10" id="KW-1185">Reference proteome</keyword>
<dbReference type="FunFam" id="3.40.309.10:FF:000003">
    <property type="entry name" value="Aldehyde dehydrogenase"/>
    <property type="match status" value="1"/>
</dbReference>
<dbReference type="InterPro" id="IPR012394">
    <property type="entry name" value="Aldehyde_DH_NAD(P)"/>
</dbReference>
<evidence type="ECO:0000256" key="7">
    <source>
        <dbReference type="RuleBase" id="RU003345"/>
    </source>
</evidence>
<dbReference type="PANTHER" id="PTHR43570">
    <property type="entry name" value="ALDEHYDE DEHYDROGENASE"/>
    <property type="match status" value="1"/>
</dbReference>
<proteinExistence type="inferred from homology"/>
<dbReference type="InterPro" id="IPR016162">
    <property type="entry name" value="Ald_DH_N"/>
</dbReference>
<evidence type="ECO:0000256" key="2">
    <source>
        <dbReference type="ARBA" id="ARBA00023002"/>
    </source>
</evidence>
<keyword evidence="3" id="KW-0520">NAD</keyword>
<protein>
    <recommendedName>
        <fullName evidence="4">Aldehyde dehydrogenase</fullName>
    </recommendedName>
</protein>
<dbReference type="Gene3D" id="3.40.309.10">
    <property type="entry name" value="Aldehyde Dehydrogenase, Chain A, domain 2"/>
    <property type="match status" value="1"/>
</dbReference>